<keyword evidence="4" id="KW-0378">Hydrolase</keyword>
<dbReference type="GO" id="GO:0006508">
    <property type="term" value="P:proteolysis"/>
    <property type="evidence" value="ECO:0007669"/>
    <property type="project" value="UniProtKB-KW"/>
</dbReference>
<dbReference type="Gene3D" id="3.40.630.10">
    <property type="entry name" value="Zn peptidases"/>
    <property type="match status" value="1"/>
</dbReference>
<dbReference type="Pfam" id="PF01546">
    <property type="entry name" value="Peptidase_M20"/>
    <property type="match status" value="1"/>
</dbReference>
<evidence type="ECO:0000256" key="4">
    <source>
        <dbReference type="ARBA" id="ARBA00022801"/>
    </source>
</evidence>
<evidence type="ECO:0000313" key="6">
    <source>
        <dbReference type="EMBL" id="SGZ41695.1"/>
    </source>
</evidence>
<dbReference type="GO" id="GO:0042802">
    <property type="term" value="F:identical protein binding"/>
    <property type="evidence" value="ECO:0007669"/>
    <property type="project" value="EnsemblFungi"/>
</dbReference>
<comment type="similarity">
    <text evidence="1">Belongs to the peptidase M20A family.</text>
</comment>
<dbReference type="InterPro" id="IPR002933">
    <property type="entry name" value="Peptidase_M20"/>
</dbReference>
<organism evidence="6 7">
    <name type="scientific">Hanseniaspora guilliermondii</name>
    <dbReference type="NCBI Taxonomy" id="56406"/>
    <lineage>
        <taxon>Eukaryota</taxon>
        <taxon>Fungi</taxon>
        <taxon>Dikarya</taxon>
        <taxon>Ascomycota</taxon>
        <taxon>Saccharomycotina</taxon>
        <taxon>Saccharomycetes</taxon>
        <taxon>Saccharomycodales</taxon>
        <taxon>Saccharomycodaceae</taxon>
        <taxon>Hanseniaspora</taxon>
    </lineage>
</organism>
<dbReference type="GO" id="GO:0008242">
    <property type="term" value="F:omega peptidase activity"/>
    <property type="evidence" value="ECO:0007669"/>
    <property type="project" value="EnsemblFungi"/>
</dbReference>
<dbReference type="VEuPathDB" id="FungiDB:HGUI_03896"/>
<dbReference type="Pfam" id="PF07687">
    <property type="entry name" value="M20_dimer"/>
    <property type="match status" value="1"/>
</dbReference>
<dbReference type="PANTHER" id="PTHR43270:SF4">
    <property type="entry name" value="CARNOSINE DIPEPTIDASE 2, ISOFORM A"/>
    <property type="match status" value="1"/>
</dbReference>
<proteinExistence type="inferred from homology"/>
<gene>
    <name evidence="6" type="ORF">HGUI_03896</name>
</gene>
<dbReference type="Proteomes" id="UP000183365">
    <property type="component" value="Unassembled WGS sequence"/>
</dbReference>
<evidence type="ECO:0000313" key="7">
    <source>
        <dbReference type="Proteomes" id="UP000183365"/>
    </source>
</evidence>
<name>A0A1L0D3F6_9ASCO</name>
<keyword evidence="7" id="KW-1185">Reference proteome</keyword>
<evidence type="ECO:0000256" key="2">
    <source>
        <dbReference type="ARBA" id="ARBA00022670"/>
    </source>
</evidence>
<dbReference type="GO" id="GO:0006751">
    <property type="term" value="P:glutathione catabolic process"/>
    <property type="evidence" value="ECO:0007669"/>
    <property type="project" value="EnsemblFungi"/>
</dbReference>
<keyword evidence="3" id="KW-0479">Metal-binding</keyword>
<dbReference type="InterPro" id="IPR011650">
    <property type="entry name" value="Peptidase_M20_dimer"/>
</dbReference>
<dbReference type="GO" id="GO:0046872">
    <property type="term" value="F:metal ion binding"/>
    <property type="evidence" value="ECO:0007669"/>
    <property type="project" value="UniProtKB-KW"/>
</dbReference>
<dbReference type="InterPro" id="IPR051458">
    <property type="entry name" value="Cyt/Met_Dipeptidase"/>
</dbReference>
<dbReference type="Gene3D" id="3.30.70.360">
    <property type="match status" value="1"/>
</dbReference>
<dbReference type="GO" id="GO:0070573">
    <property type="term" value="F:metallodipeptidase activity"/>
    <property type="evidence" value="ECO:0007669"/>
    <property type="project" value="EnsemblFungi"/>
</dbReference>
<reference evidence="7" key="1">
    <citation type="submission" date="2016-11" db="EMBL/GenBank/DDBJ databases">
        <authorList>
            <person name="Guldener U."/>
        </authorList>
    </citation>
    <scope>NUCLEOTIDE SEQUENCE [LARGE SCALE GENOMIC DNA]</scope>
</reference>
<keyword evidence="2" id="KW-0645">Protease</keyword>
<dbReference type="PANTHER" id="PTHR43270">
    <property type="entry name" value="BETA-ALA-HIS DIPEPTIDASE"/>
    <property type="match status" value="1"/>
</dbReference>
<dbReference type="SUPFAM" id="SSF53187">
    <property type="entry name" value="Zn-dependent exopeptidases"/>
    <property type="match status" value="1"/>
</dbReference>
<dbReference type="CDD" id="cd05676">
    <property type="entry name" value="M20_dipept_like_CNDP"/>
    <property type="match status" value="1"/>
</dbReference>
<evidence type="ECO:0000259" key="5">
    <source>
        <dbReference type="Pfam" id="PF07687"/>
    </source>
</evidence>
<dbReference type="EMBL" id="FQNF01000134">
    <property type="protein sequence ID" value="SGZ41695.1"/>
    <property type="molecule type" value="Genomic_DNA"/>
</dbReference>
<evidence type="ECO:0000256" key="3">
    <source>
        <dbReference type="ARBA" id="ARBA00022723"/>
    </source>
</evidence>
<protein>
    <submittedName>
        <fullName evidence="6">Probable Cys-Gly metallodipeptidase DUG1</fullName>
    </submittedName>
</protein>
<sequence>MSSVPEQLKPIFDQLDKNTDSNIAKLAKAISFKAVSADESLRQECFKKADYIQSLLEELNCTDIQQFDLGEEKPGLPLPPVILARLGTSPTKKTVVVYAHMDVQPASIEDGWDTEPFVLHHDKEKGLLIGRGATDDTGPLLAWLNMIEAHQQLNKELPVNLIFCFETMEESGSIGLENLIKEQSQVSGYFYKTCSKIDAVAISDNYWLGTTTPALTYGLRGCNYYQIKVSGPKADLHSGVFGGCIAEPMVDLVQLLSTLVNSQGEILIPGVKEMVAPVTEEEKNIYKSIKYSIEEFNESSNSNTCLFDNKEDVLMHRWRMPSLSVHGIENAFSGPGAKTVIPATCTGKFSIRTVPHIDSAKLDALVIDHVNKEFAKLNSKNTMVCELIHDGAYWYSDPYNESFTAASKATELVWGQKPDLTREGGSIPITLTFEEQLKSSVVLIPCGRGNDGAHSINEKIDLENYVNGGKLLGSYLYYLAE</sequence>
<evidence type="ECO:0000256" key="1">
    <source>
        <dbReference type="ARBA" id="ARBA00006247"/>
    </source>
</evidence>
<dbReference type="OrthoDB" id="7832001at2759"/>
<accession>A0A1L0D3F6</accession>
<dbReference type="AlphaFoldDB" id="A0A1L0D3F6"/>
<feature type="domain" description="Peptidase M20 dimerisation" evidence="5">
    <location>
        <begin position="218"/>
        <end position="376"/>
    </location>
</feature>
<dbReference type="GO" id="GO:0005737">
    <property type="term" value="C:cytoplasm"/>
    <property type="evidence" value="ECO:0007669"/>
    <property type="project" value="EnsemblFungi"/>
</dbReference>